<keyword evidence="4 6" id="KW-1133">Transmembrane helix</keyword>
<name>A0A1I2WXE8_9FIRM</name>
<feature type="transmembrane region" description="Helical" evidence="6">
    <location>
        <begin position="45"/>
        <end position="65"/>
    </location>
</feature>
<evidence type="ECO:0000313" key="8">
    <source>
        <dbReference type="Proteomes" id="UP000199337"/>
    </source>
</evidence>
<reference evidence="8" key="1">
    <citation type="submission" date="2016-10" db="EMBL/GenBank/DDBJ databases">
        <authorList>
            <person name="Varghese N."/>
            <person name="Submissions S."/>
        </authorList>
    </citation>
    <scope>NUCLEOTIDE SEQUENCE [LARGE SCALE GENOMIC DNA]</scope>
    <source>
        <strain evidence="8">DSM 17038</strain>
    </source>
</reference>
<accession>A0A1I2WXE8</accession>
<evidence type="ECO:0000256" key="6">
    <source>
        <dbReference type="SAM" id="Phobius"/>
    </source>
</evidence>
<dbReference type="Proteomes" id="UP000199337">
    <property type="component" value="Unassembled WGS sequence"/>
</dbReference>
<dbReference type="Gene3D" id="1.20.1740.10">
    <property type="entry name" value="Amino acid/polyamine transporter I"/>
    <property type="match status" value="1"/>
</dbReference>
<proteinExistence type="predicted"/>
<feature type="transmembrane region" description="Helical" evidence="6">
    <location>
        <begin position="18"/>
        <end position="39"/>
    </location>
</feature>
<evidence type="ECO:0000313" key="7">
    <source>
        <dbReference type="EMBL" id="SFH06014.1"/>
    </source>
</evidence>
<dbReference type="GO" id="GO:0022857">
    <property type="term" value="F:transmembrane transporter activity"/>
    <property type="evidence" value="ECO:0007669"/>
    <property type="project" value="InterPro"/>
</dbReference>
<dbReference type="AlphaFoldDB" id="A0A1I2WXE8"/>
<feature type="transmembrane region" description="Helical" evidence="6">
    <location>
        <begin position="165"/>
        <end position="186"/>
    </location>
</feature>
<dbReference type="InterPro" id="IPR002293">
    <property type="entry name" value="AA/rel_permease1"/>
</dbReference>
<dbReference type="PANTHER" id="PTHR42770">
    <property type="entry name" value="AMINO ACID TRANSPORTER-RELATED"/>
    <property type="match status" value="1"/>
</dbReference>
<organism evidence="7 8">
    <name type="scientific">Desulfotruncus arcticus DSM 17038</name>
    <dbReference type="NCBI Taxonomy" id="1121424"/>
    <lineage>
        <taxon>Bacteria</taxon>
        <taxon>Bacillati</taxon>
        <taxon>Bacillota</taxon>
        <taxon>Clostridia</taxon>
        <taxon>Eubacteriales</taxon>
        <taxon>Desulfallaceae</taxon>
        <taxon>Desulfotruncus</taxon>
    </lineage>
</organism>
<evidence type="ECO:0000256" key="3">
    <source>
        <dbReference type="ARBA" id="ARBA00022692"/>
    </source>
</evidence>
<feature type="transmembrane region" description="Helical" evidence="6">
    <location>
        <begin position="432"/>
        <end position="449"/>
    </location>
</feature>
<keyword evidence="8" id="KW-1185">Reference proteome</keyword>
<feature type="transmembrane region" description="Helical" evidence="6">
    <location>
        <begin position="198"/>
        <end position="219"/>
    </location>
</feature>
<evidence type="ECO:0000256" key="1">
    <source>
        <dbReference type="ARBA" id="ARBA00004651"/>
    </source>
</evidence>
<feature type="transmembrane region" description="Helical" evidence="6">
    <location>
        <begin position="402"/>
        <end position="420"/>
    </location>
</feature>
<feature type="transmembrane region" description="Helical" evidence="6">
    <location>
        <begin position="239"/>
        <end position="258"/>
    </location>
</feature>
<feature type="transmembrane region" description="Helical" evidence="6">
    <location>
        <begin position="85"/>
        <end position="108"/>
    </location>
</feature>
<keyword evidence="2" id="KW-1003">Cell membrane</keyword>
<comment type="subcellular location">
    <subcellularLocation>
        <location evidence="1">Cell membrane</location>
        <topology evidence="1">Multi-pass membrane protein</topology>
    </subcellularLocation>
</comment>
<sequence length="478" mass="51494">MSGNNNDNFVRVLSRKDVLALAFGAMIGWGWVVMAGSWVSTAGSMGAMLAFVLGGLLVVLVGLTYSELASAMPLTGGEHVYSYRALGVTASFICTWAIILGYVSVVAFEAVALPTVTEYLFPGYKFGYLWTIAEWDVYASWVLIGVLGSIFITIINYVGIKVAAFLQLVFTIAIALVGLVLIGGAAVNGSTAHMEPLFVNGMKGIFAVAIMTPFMFVGFDVIPQAAEEINIPYKSIGKILIASVFLAALWYILVIFGVSRALTAEQMNNASLVTADAMTALFGGAWAGKLLIIGGICGILTSWNGFYIGGSRAIYAMAQAKMLPSFLGKLHPKYKTPYNAIILIGVLSTLAPLFGRKMLVWLVDAGGLGIVAAYFMVALSFVVLRKKEPQMARPFKVQAGNLVGYLAVILSALFILLYLPGSPAALVWPYEWLIFLGWSVIGIVFFVWARSSYGKDEADRAMHEHVFVKLNNDKNISG</sequence>
<dbReference type="EMBL" id="FOOX01000015">
    <property type="protein sequence ID" value="SFH06014.1"/>
    <property type="molecule type" value="Genomic_DNA"/>
</dbReference>
<evidence type="ECO:0000256" key="2">
    <source>
        <dbReference type="ARBA" id="ARBA00022475"/>
    </source>
</evidence>
<dbReference type="STRING" id="341036.SAMN05660649_03672"/>
<dbReference type="Pfam" id="PF13520">
    <property type="entry name" value="AA_permease_2"/>
    <property type="match status" value="1"/>
</dbReference>
<feature type="transmembrane region" description="Helical" evidence="6">
    <location>
        <begin position="138"/>
        <end position="158"/>
    </location>
</feature>
<protein>
    <submittedName>
        <fullName evidence="7">Amino acid/polyamine/organocation transporter, APC superfamily (TC 2.A.3)</fullName>
    </submittedName>
</protein>
<dbReference type="RefSeq" id="WP_238456536.1">
    <property type="nucleotide sequence ID" value="NZ_FOOX01000015.1"/>
</dbReference>
<evidence type="ECO:0000256" key="4">
    <source>
        <dbReference type="ARBA" id="ARBA00022989"/>
    </source>
</evidence>
<dbReference type="GO" id="GO:0005886">
    <property type="term" value="C:plasma membrane"/>
    <property type="evidence" value="ECO:0007669"/>
    <property type="project" value="UniProtKB-SubCell"/>
</dbReference>
<keyword evidence="3 6" id="KW-0812">Transmembrane</keyword>
<dbReference type="PIRSF" id="PIRSF006060">
    <property type="entry name" value="AA_transporter"/>
    <property type="match status" value="1"/>
</dbReference>
<feature type="transmembrane region" description="Helical" evidence="6">
    <location>
        <begin position="360"/>
        <end position="382"/>
    </location>
</feature>
<gene>
    <name evidence="7" type="ORF">SAMN05660649_03672</name>
</gene>
<dbReference type="InterPro" id="IPR050367">
    <property type="entry name" value="APC_superfamily"/>
</dbReference>
<feature type="transmembrane region" description="Helical" evidence="6">
    <location>
        <begin position="336"/>
        <end position="354"/>
    </location>
</feature>
<evidence type="ECO:0000256" key="5">
    <source>
        <dbReference type="ARBA" id="ARBA00023136"/>
    </source>
</evidence>
<dbReference type="PANTHER" id="PTHR42770:SF7">
    <property type="entry name" value="MEMBRANE PROTEIN"/>
    <property type="match status" value="1"/>
</dbReference>
<keyword evidence="5 6" id="KW-0472">Membrane</keyword>
<feature type="transmembrane region" description="Helical" evidence="6">
    <location>
        <begin position="290"/>
        <end position="315"/>
    </location>
</feature>